<feature type="region of interest" description="Disordered" evidence="1">
    <location>
        <begin position="81"/>
        <end position="116"/>
    </location>
</feature>
<protein>
    <recommendedName>
        <fullName evidence="4">Ribosomal protein L2</fullName>
    </recommendedName>
</protein>
<dbReference type="AlphaFoldDB" id="A0ABD1ZPM7"/>
<evidence type="ECO:0000256" key="1">
    <source>
        <dbReference type="SAM" id="MobiDB-lite"/>
    </source>
</evidence>
<dbReference type="EMBL" id="JBHFFA010000001">
    <property type="protein sequence ID" value="KAL2653402.1"/>
    <property type="molecule type" value="Genomic_DNA"/>
</dbReference>
<reference evidence="2 3" key="1">
    <citation type="submission" date="2024-09" db="EMBL/GenBank/DDBJ databases">
        <title>Chromosome-scale assembly of Riccia fluitans.</title>
        <authorList>
            <person name="Paukszto L."/>
            <person name="Sawicki J."/>
            <person name="Karawczyk K."/>
            <person name="Piernik-Szablinska J."/>
            <person name="Szczecinska M."/>
            <person name="Mazdziarz M."/>
        </authorList>
    </citation>
    <scope>NUCLEOTIDE SEQUENCE [LARGE SCALE GENOMIC DNA]</scope>
    <source>
        <strain evidence="2">Rf_01</strain>
        <tissue evidence="2">Aerial parts of the thallus</tissue>
    </source>
</reference>
<name>A0ABD1ZPM7_9MARC</name>
<feature type="compositionally biased region" description="Polar residues" evidence="1">
    <location>
        <begin position="81"/>
        <end position="96"/>
    </location>
</feature>
<proteinExistence type="predicted"/>
<accession>A0ABD1ZPM7</accession>
<sequence>MQGGFNPHLTVKNLSGGRQASWTALTSSQFCSIGLQCRIAGKFHEGRLCPTSVRGCRSKGASGGHSGLEFANGYYQSAVRSRKSTNSPHRNYSSPHSGILSGGISESGRRKGGERESTLGLLITQGKLDALRNSGVRTAQIAGSAGLKYNAEPRGTHCGVGVA</sequence>
<organism evidence="2 3">
    <name type="scientific">Riccia fluitans</name>
    <dbReference type="NCBI Taxonomy" id="41844"/>
    <lineage>
        <taxon>Eukaryota</taxon>
        <taxon>Viridiplantae</taxon>
        <taxon>Streptophyta</taxon>
        <taxon>Embryophyta</taxon>
        <taxon>Marchantiophyta</taxon>
        <taxon>Marchantiopsida</taxon>
        <taxon>Marchantiidae</taxon>
        <taxon>Marchantiales</taxon>
        <taxon>Ricciaceae</taxon>
        <taxon>Riccia</taxon>
    </lineage>
</organism>
<keyword evidence="3" id="KW-1185">Reference proteome</keyword>
<feature type="compositionally biased region" description="Low complexity" evidence="1">
    <location>
        <begin position="97"/>
        <end position="106"/>
    </location>
</feature>
<dbReference type="Proteomes" id="UP001605036">
    <property type="component" value="Unassembled WGS sequence"/>
</dbReference>
<evidence type="ECO:0000313" key="2">
    <source>
        <dbReference type="EMBL" id="KAL2653402.1"/>
    </source>
</evidence>
<feature type="compositionally biased region" description="Basic and acidic residues" evidence="1">
    <location>
        <begin position="107"/>
        <end position="116"/>
    </location>
</feature>
<comment type="caution">
    <text evidence="2">The sequence shown here is derived from an EMBL/GenBank/DDBJ whole genome shotgun (WGS) entry which is preliminary data.</text>
</comment>
<gene>
    <name evidence="2" type="ORF">R1flu_021530</name>
</gene>
<evidence type="ECO:0000313" key="3">
    <source>
        <dbReference type="Proteomes" id="UP001605036"/>
    </source>
</evidence>
<evidence type="ECO:0008006" key="4">
    <source>
        <dbReference type="Google" id="ProtNLM"/>
    </source>
</evidence>